<organism evidence="2 3">
    <name type="scientific">Streptomyces cinerochromogenes</name>
    <dbReference type="NCBI Taxonomy" id="66422"/>
    <lineage>
        <taxon>Bacteria</taxon>
        <taxon>Bacillati</taxon>
        <taxon>Actinomycetota</taxon>
        <taxon>Actinomycetes</taxon>
        <taxon>Kitasatosporales</taxon>
        <taxon>Streptomycetaceae</taxon>
        <taxon>Streptomyces</taxon>
    </lineage>
</organism>
<keyword evidence="1" id="KW-0472">Membrane</keyword>
<protein>
    <submittedName>
        <fullName evidence="2">Uncharacterized protein</fullName>
    </submittedName>
</protein>
<dbReference type="RefSeq" id="WP_392816135.1">
    <property type="nucleotide sequence ID" value="NZ_JBICYV010000003.1"/>
</dbReference>
<evidence type="ECO:0000313" key="3">
    <source>
        <dbReference type="Proteomes" id="UP001604267"/>
    </source>
</evidence>
<reference evidence="2 3" key="1">
    <citation type="submission" date="2024-10" db="EMBL/GenBank/DDBJ databases">
        <title>The Natural Products Discovery Center: Release of the First 8490 Sequenced Strains for Exploring Actinobacteria Biosynthetic Diversity.</title>
        <authorList>
            <person name="Kalkreuter E."/>
            <person name="Kautsar S.A."/>
            <person name="Yang D."/>
            <person name="Bader C.D."/>
            <person name="Teijaro C.N."/>
            <person name="Fluegel L."/>
            <person name="Davis C.M."/>
            <person name="Simpson J.R."/>
            <person name="Lauterbach L."/>
            <person name="Steele A.D."/>
            <person name="Gui C."/>
            <person name="Meng S."/>
            <person name="Li G."/>
            <person name="Viehrig K."/>
            <person name="Ye F."/>
            <person name="Su P."/>
            <person name="Kiefer A.F."/>
            <person name="Nichols A."/>
            <person name="Cepeda A.J."/>
            <person name="Yan W."/>
            <person name="Fan B."/>
            <person name="Jiang Y."/>
            <person name="Adhikari A."/>
            <person name="Zheng C.-J."/>
            <person name="Schuster L."/>
            <person name="Cowan T.M."/>
            <person name="Smanski M.J."/>
            <person name="Chevrette M.G."/>
            <person name="De Carvalho L.P.S."/>
            <person name="Shen B."/>
        </authorList>
    </citation>
    <scope>NUCLEOTIDE SEQUENCE [LARGE SCALE GENOMIC DNA]</scope>
    <source>
        <strain evidence="2 3">NPDC048320</strain>
    </source>
</reference>
<keyword evidence="3" id="KW-1185">Reference proteome</keyword>
<keyword evidence="1" id="KW-1133">Transmembrane helix</keyword>
<gene>
    <name evidence="2" type="ORF">ACGFZB_06510</name>
</gene>
<sequence>MTQPHVDQAMCVSSGEMPLTVPEVTIVVVVLVLAVVLALAGMPTLSVLVLLAESTDTAIRLIRRLRVSQRLTARRG</sequence>
<name>A0ABW7AYY1_9ACTN</name>
<comment type="caution">
    <text evidence="2">The sequence shown here is derived from an EMBL/GenBank/DDBJ whole genome shotgun (WGS) entry which is preliminary data.</text>
</comment>
<dbReference type="EMBL" id="JBICYV010000003">
    <property type="protein sequence ID" value="MFG3010097.1"/>
    <property type="molecule type" value="Genomic_DNA"/>
</dbReference>
<feature type="transmembrane region" description="Helical" evidence="1">
    <location>
        <begin position="24"/>
        <end position="51"/>
    </location>
</feature>
<accession>A0ABW7AYY1</accession>
<proteinExistence type="predicted"/>
<evidence type="ECO:0000313" key="2">
    <source>
        <dbReference type="EMBL" id="MFG3010097.1"/>
    </source>
</evidence>
<keyword evidence="1" id="KW-0812">Transmembrane</keyword>
<evidence type="ECO:0000256" key="1">
    <source>
        <dbReference type="SAM" id="Phobius"/>
    </source>
</evidence>
<dbReference type="Proteomes" id="UP001604267">
    <property type="component" value="Unassembled WGS sequence"/>
</dbReference>